<keyword evidence="2" id="KW-1185">Reference proteome</keyword>
<dbReference type="EMBL" id="CALSDN010000010">
    <property type="protein sequence ID" value="CAH6722581.1"/>
    <property type="molecule type" value="Genomic_DNA"/>
</dbReference>
<comment type="caution">
    <text evidence="1">The sequence shown here is derived from an EMBL/GenBank/DDBJ whole genome shotgun (WGS) entry which is preliminary data.</text>
</comment>
<sequence>MMETVLLTGSNGFLGSHLVKKLLSKYKVIGTVRSKDKGENLVQELKQDSQLNIGNFQWEIWELTDQASLEKILKKYKISKIVHSAAPYDFGIKNFVDNVINPIIKGMEILISVIKTYPVTHFVLTSSSQCHYNLDQYSNEDFILTEKTWCSYNYEEAVENPFKAYHYAKTQSEILYWNFINSSASIIGCAISPFFMFGPQPFDSRCLKRLNTPNELFNIILRCGPDDLSKIPNLFGYVSDVRDIAELHFKALEHEKLQNKILLPFSGIFSCAEILNLAKDSFRQLNLPPKTFTEIILFKVVSNTNGLIDFELTNPNQTIFDSLNQIVLTKNL</sequence>
<evidence type="ECO:0000313" key="1">
    <source>
        <dbReference type="EMBL" id="CAH6722581.1"/>
    </source>
</evidence>
<evidence type="ECO:0000313" key="2">
    <source>
        <dbReference type="Proteomes" id="UP001152531"/>
    </source>
</evidence>
<proteinExistence type="predicted"/>
<protein>
    <submittedName>
        <fullName evidence="1">NADPH-dependent methylglyoxal reductase Grp2p</fullName>
    </submittedName>
</protein>
<organism evidence="1 2">
    <name type="scientific">[Candida] jaroonii</name>
    <dbReference type="NCBI Taxonomy" id="467808"/>
    <lineage>
        <taxon>Eukaryota</taxon>
        <taxon>Fungi</taxon>
        <taxon>Dikarya</taxon>
        <taxon>Ascomycota</taxon>
        <taxon>Saccharomycotina</taxon>
        <taxon>Pichiomycetes</taxon>
        <taxon>Debaryomycetaceae</taxon>
        <taxon>Yamadazyma</taxon>
    </lineage>
</organism>
<accession>A0ACA9YD11</accession>
<dbReference type="Proteomes" id="UP001152531">
    <property type="component" value="Unassembled WGS sequence"/>
</dbReference>
<gene>
    <name evidence="1" type="ORF">CLIB1444_10S01684</name>
</gene>
<reference evidence="1" key="1">
    <citation type="submission" date="2022-06" db="EMBL/GenBank/DDBJ databases">
        <authorList>
            <person name="Legras J.-L."/>
            <person name="Devillers H."/>
            <person name="Grondin C."/>
        </authorList>
    </citation>
    <scope>NUCLEOTIDE SEQUENCE</scope>
    <source>
        <strain evidence="1">CLIB 1444</strain>
    </source>
</reference>
<name>A0ACA9YD11_9ASCO</name>